<evidence type="ECO:0000256" key="2">
    <source>
        <dbReference type="ARBA" id="ARBA00022679"/>
    </source>
</evidence>
<gene>
    <name evidence="5" type="primary">prmB</name>
    <name evidence="5" type="ORF">RBH19_03390</name>
</gene>
<keyword evidence="6" id="KW-1185">Reference proteome</keyword>
<organism evidence="5 6">
    <name type="scientific">Natronospira bacteriovora</name>
    <dbReference type="NCBI Taxonomy" id="3069753"/>
    <lineage>
        <taxon>Bacteria</taxon>
        <taxon>Pseudomonadati</taxon>
        <taxon>Pseudomonadota</taxon>
        <taxon>Gammaproteobacteria</taxon>
        <taxon>Natronospirales</taxon>
        <taxon>Natronospiraceae</taxon>
        <taxon>Natronospira</taxon>
    </lineage>
</organism>
<dbReference type="SUPFAM" id="SSF53335">
    <property type="entry name" value="S-adenosyl-L-methionine-dependent methyltransferases"/>
    <property type="match status" value="1"/>
</dbReference>
<dbReference type="InterPro" id="IPR002052">
    <property type="entry name" value="DNA_methylase_N6_adenine_CS"/>
</dbReference>
<dbReference type="InterPro" id="IPR004556">
    <property type="entry name" value="HemK-like"/>
</dbReference>
<dbReference type="EC" id="2.1.1.298" evidence="5"/>
<dbReference type="GO" id="GO:0008168">
    <property type="term" value="F:methyltransferase activity"/>
    <property type="evidence" value="ECO:0007669"/>
    <property type="project" value="UniProtKB-KW"/>
</dbReference>
<dbReference type="CDD" id="cd02440">
    <property type="entry name" value="AdoMet_MTases"/>
    <property type="match status" value="1"/>
</dbReference>
<keyword evidence="3" id="KW-0949">S-adenosyl-L-methionine</keyword>
<evidence type="ECO:0000313" key="6">
    <source>
        <dbReference type="Proteomes" id="UP001239019"/>
    </source>
</evidence>
<keyword evidence="5" id="KW-0687">Ribonucleoprotein</keyword>
<dbReference type="Proteomes" id="UP001239019">
    <property type="component" value="Unassembled WGS sequence"/>
</dbReference>
<dbReference type="PANTHER" id="PTHR47806">
    <property type="entry name" value="50S RIBOSOMAL PROTEIN L3 GLUTAMINE METHYLTRANSFERASE"/>
    <property type="match status" value="1"/>
</dbReference>
<dbReference type="RefSeq" id="WP_306727414.1">
    <property type="nucleotide sequence ID" value="NZ_JAVDDT010000002.1"/>
</dbReference>
<dbReference type="GO" id="GO:0032259">
    <property type="term" value="P:methylation"/>
    <property type="evidence" value="ECO:0007669"/>
    <property type="project" value="UniProtKB-KW"/>
</dbReference>
<keyword evidence="1 5" id="KW-0489">Methyltransferase</keyword>
<dbReference type="NCBIfam" id="TIGR03533">
    <property type="entry name" value="L3_gln_methyl"/>
    <property type="match status" value="1"/>
</dbReference>
<dbReference type="Gene3D" id="3.40.50.150">
    <property type="entry name" value="Vaccinia Virus protein VP39"/>
    <property type="match status" value="1"/>
</dbReference>
<proteinExistence type="predicted"/>
<evidence type="ECO:0000256" key="1">
    <source>
        <dbReference type="ARBA" id="ARBA00022603"/>
    </source>
</evidence>
<dbReference type="InterPro" id="IPR029063">
    <property type="entry name" value="SAM-dependent_MTases_sf"/>
</dbReference>
<keyword evidence="5" id="KW-0689">Ribosomal protein</keyword>
<dbReference type="PIRSF" id="PIRSF037167">
    <property type="entry name" value="Mtase_YfcB_prd"/>
    <property type="match status" value="1"/>
</dbReference>
<dbReference type="Gene3D" id="1.10.8.10">
    <property type="entry name" value="DNA helicase RuvA subunit, C-terminal domain"/>
    <property type="match status" value="1"/>
</dbReference>
<protein>
    <submittedName>
        <fullName evidence="5">50S ribosomal protein L3 N(5)-glutamine methyltransferase</fullName>
        <ecNumber evidence="5">2.1.1.298</ecNumber>
    </submittedName>
</protein>
<reference evidence="5 6" key="1">
    <citation type="submission" date="2023-08" db="EMBL/GenBank/DDBJ databases">
        <title>Whole-genome sequencing of halo(alkali)philic microorganisms from hypersaline lakes.</title>
        <authorList>
            <person name="Sorokin D.Y."/>
            <person name="Abbas B."/>
            <person name="Merkel A.Y."/>
        </authorList>
    </citation>
    <scope>NUCLEOTIDE SEQUENCE [LARGE SCALE GENOMIC DNA]</scope>
    <source>
        <strain evidence="5 6">AB-CW4</strain>
    </source>
</reference>
<dbReference type="Pfam" id="PF05175">
    <property type="entry name" value="MTS"/>
    <property type="match status" value="1"/>
</dbReference>
<dbReference type="NCBIfam" id="TIGR00536">
    <property type="entry name" value="hemK_fam"/>
    <property type="match status" value="1"/>
</dbReference>
<accession>A0ABU0W4H5</accession>
<feature type="domain" description="Methyltransferase small" evidence="4">
    <location>
        <begin position="138"/>
        <end position="228"/>
    </location>
</feature>
<keyword evidence="2 5" id="KW-0808">Transferase</keyword>
<evidence type="ECO:0000313" key="5">
    <source>
        <dbReference type="EMBL" id="MDQ2068917.1"/>
    </source>
</evidence>
<dbReference type="EMBL" id="JAVDDT010000002">
    <property type="protein sequence ID" value="MDQ2068917.1"/>
    <property type="molecule type" value="Genomic_DNA"/>
</dbReference>
<evidence type="ECO:0000259" key="4">
    <source>
        <dbReference type="Pfam" id="PF05175"/>
    </source>
</evidence>
<dbReference type="InterPro" id="IPR017127">
    <property type="entry name" value="Ribosome_uL3_MTase"/>
</dbReference>
<sequence>MDRRNDQEGLPPGELQTLADFVRWGASEFNRAGLYFGHGTDNAVDEALWLVLHTLSLEPPLPEALFHARLTHAEGVRIMALFRERIESRRPAAYLTGRTRFAGLEFRVNEHVLVPRSPVAELIESGFTPWREDRPVHSALDLCTGSGCIAIACAAHLPVDVVHATDISPQALAVARENVALHGMEALVQLHQGDLFADVPRLGFDLIISNPPYVPEEELTDLPEEFLREPGLGLVAGDAGTALAARIIRQAADYLADDGLLVLEVGNAAPALAERFPELPMEWPEFARGGQGVCIIQAADLGVLEHEEPAGRPDHVR</sequence>
<dbReference type="PROSITE" id="PS00092">
    <property type="entry name" value="N6_MTASE"/>
    <property type="match status" value="1"/>
</dbReference>
<dbReference type="PANTHER" id="PTHR47806:SF1">
    <property type="entry name" value="RIBOSOMAL PROTEIN UL3 GLUTAMINE METHYLTRANSFERASE"/>
    <property type="match status" value="1"/>
</dbReference>
<comment type="caution">
    <text evidence="5">The sequence shown here is derived from an EMBL/GenBank/DDBJ whole genome shotgun (WGS) entry which is preliminary data.</text>
</comment>
<evidence type="ECO:0000256" key="3">
    <source>
        <dbReference type="ARBA" id="ARBA00022691"/>
    </source>
</evidence>
<dbReference type="InterPro" id="IPR007848">
    <property type="entry name" value="Small_mtfrase_dom"/>
</dbReference>
<name>A0ABU0W4H5_9GAMM</name>
<dbReference type="GO" id="GO:0005840">
    <property type="term" value="C:ribosome"/>
    <property type="evidence" value="ECO:0007669"/>
    <property type="project" value="UniProtKB-KW"/>
</dbReference>